<dbReference type="SUPFAM" id="SSF48295">
    <property type="entry name" value="TrpR-like"/>
    <property type="match status" value="1"/>
</dbReference>
<sequence>MKGKRKQYRPEFKAQVALAALQGDKTIAELAQEFGVHPTMINAWRRQLVEHAATAFERGRTQPEESVDVQALYRKIGQLEVERDFLASRPGLMSRIGRGGK</sequence>
<dbReference type="Pfam" id="PF01527">
    <property type="entry name" value="HTH_Tnp_1"/>
    <property type="match status" value="1"/>
</dbReference>
<reference evidence="1 2" key="1">
    <citation type="journal article" date="2009" name="J. Bacteriol.">
        <title>Draft genome sequence of the extremely acidophilic bacterium Acidithiobacillus caldus ATCC 51756 reveals metabolic versatility in the genus Acidithiobacillus.</title>
        <authorList>
            <person name="Valdes J."/>
            <person name="Quatrini R."/>
            <person name="Hallberg K."/>
            <person name="Dopson M."/>
            <person name="Valenzuela P.D."/>
            <person name="Holmes D.S."/>
        </authorList>
    </citation>
    <scope>NUCLEOTIDE SEQUENCE [LARGE SCALE GENOMIC DNA]</scope>
    <source>
        <strain evidence="2">ATCC 51756 / DSM 8584 / KU</strain>
    </source>
</reference>
<dbReference type="InterPro" id="IPR036388">
    <property type="entry name" value="WH-like_DNA-bd_sf"/>
</dbReference>
<dbReference type="Proteomes" id="UP000005522">
    <property type="component" value="Chromosome"/>
</dbReference>
<protein>
    <submittedName>
        <fullName evidence="1">Mobile element protein</fullName>
    </submittedName>
</protein>
<dbReference type="InterPro" id="IPR010921">
    <property type="entry name" value="Trp_repressor/repl_initiator"/>
</dbReference>
<dbReference type="KEGG" id="acz:Acaty_c1035"/>
<dbReference type="EMBL" id="CP005986">
    <property type="protein sequence ID" value="AIA54907.1"/>
    <property type="molecule type" value="Genomic_DNA"/>
</dbReference>
<gene>
    <name evidence="1" type="ORF">Acaty_c1035</name>
</gene>
<organism evidence="1 2">
    <name type="scientific">Acidithiobacillus caldus (strain ATCC 51756 / DSM 8584 / KU)</name>
    <dbReference type="NCBI Taxonomy" id="637389"/>
    <lineage>
        <taxon>Bacteria</taxon>
        <taxon>Pseudomonadati</taxon>
        <taxon>Pseudomonadota</taxon>
        <taxon>Acidithiobacillia</taxon>
        <taxon>Acidithiobacillales</taxon>
        <taxon>Acidithiobacillaceae</taxon>
        <taxon>Acidithiobacillus</taxon>
    </lineage>
</organism>
<dbReference type="Gene3D" id="1.10.10.10">
    <property type="entry name" value="Winged helix-like DNA-binding domain superfamily/Winged helix DNA-binding domain"/>
    <property type="match status" value="1"/>
</dbReference>
<dbReference type="InterPro" id="IPR051839">
    <property type="entry name" value="RD_transcriptional_regulator"/>
</dbReference>
<proteinExistence type="predicted"/>
<dbReference type="GO" id="GO:0006313">
    <property type="term" value="P:DNA transposition"/>
    <property type="evidence" value="ECO:0007669"/>
    <property type="project" value="InterPro"/>
</dbReference>
<dbReference type="InterPro" id="IPR002514">
    <property type="entry name" value="Transposase_8"/>
</dbReference>
<name>A0A059ZYB9_ACICK</name>
<dbReference type="AlphaFoldDB" id="A0A059ZYB9"/>
<dbReference type="HOGENOM" id="CLU_027402_36_1_6"/>
<dbReference type="GO" id="GO:0004803">
    <property type="term" value="F:transposase activity"/>
    <property type="evidence" value="ECO:0007669"/>
    <property type="project" value="InterPro"/>
</dbReference>
<dbReference type="PANTHER" id="PTHR33215">
    <property type="entry name" value="PROTEIN DISTAL ANTENNA"/>
    <property type="match status" value="1"/>
</dbReference>
<dbReference type="eggNOG" id="COG2963">
    <property type="taxonomic scope" value="Bacteria"/>
</dbReference>
<dbReference type="GO" id="GO:0043565">
    <property type="term" value="F:sequence-specific DNA binding"/>
    <property type="evidence" value="ECO:0007669"/>
    <property type="project" value="InterPro"/>
</dbReference>
<evidence type="ECO:0000313" key="2">
    <source>
        <dbReference type="Proteomes" id="UP000005522"/>
    </source>
</evidence>
<dbReference type="PANTHER" id="PTHR33215:SF11">
    <property type="entry name" value="BLR1542 PROTEIN"/>
    <property type="match status" value="1"/>
</dbReference>
<accession>A0A059ZYB9</accession>
<evidence type="ECO:0000313" key="1">
    <source>
        <dbReference type="EMBL" id="AIA54907.1"/>
    </source>
</evidence>